<name>A0A7X6IAI1_9BACT</name>
<keyword evidence="2" id="KW-1185">Reference proteome</keyword>
<gene>
    <name evidence="1" type="ORF">MNODULE_08295</name>
</gene>
<sequence>MRPEQEAYLIGFLHAARVPGHPTIRHRDREVMEETAVLLDLACRYRKIPHVRLHHPERPLHGTQTEVILTLPEEILREIDPPLPAVFDRYRPDQPHLERGILEGCGTLCYKKSTRGIGISFTSFDPEWLSALRDEIRKHHPCGPIAETARGSRWFSIEDEATRSYADRLYGDPAAPHSRTRRRKLRRVLGQIGASAT</sequence>
<proteinExistence type="predicted"/>
<comment type="caution">
    <text evidence="1">The sequence shown here is derived from an EMBL/GenBank/DDBJ whole genome shotgun (WGS) entry which is preliminary data.</text>
</comment>
<protein>
    <submittedName>
        <fullName evidence="1">Uncharacterized protein</fullName>
    </submittedName>
</protein>
<dbReference type="RefSeq" id="WP_168058971.1">
    <property type="nucleotide sequence ID" value="NZ_VTOW01000001.1"/>
</dbReference>
<accession>A0A7X6IAI1</accession>
<evidence type="ECO:0000313" key="1">
    <source>
        <dbReference type="EMBL" id="NKE70736.1"/>
    </source>
</evidence>
<organism evidence="1 2">
    <name type="scientific">Candidatus Manganitrophus noduliformans</name>
    <dbReference type="NCBI Taxonomy" id="2606439"/>
    <lineage>
        <taxon>Bacteria</taxon>
        <taxon>Pseudomonadati</taxon>
        <taxon>Nitrospirota</taxon>
        <taxon>Nitrospiria</taxon>
        <taxon>Candidatus Troglogloeales</taxon>
        <taxon>Candidatus Manganitrophaceae</taxon>
        <taxon>Candidatus Manganitrophus</taxon>
    </lineage>
</organism>
<dbReference type="Proteomes" id="UP000534783">
    <property type="component" value="Unassembled WGS sequence"/>
</dbReference>
<reference evidence="1 2" key="1">
    <citation type="journal article" date="2020" name="Nature">
        <title>Bacterial chemolithoautotrophy via manganese oxidation.</title>
        <authorList>
            <person name="Yu H."/>
            <person name="Leadbetter J.R."/>
        </authorList>
    </citation>
    <scope>NUCLEOTIDE SEQUENCE [LARGE SCALE GENOMIC DNA]</scope>
    <source>
        <strain evidence="1 2">Mn-1</strain>
    </source>
</reference>
<dbReference type="Pfam" id="PF26411">
    <property type="entry name" value="LAGLIDADG_4"/>
    <property type="match status" value="1"/>
</dbReference>
<dbReference type="InterPro" id="IPR058749">
    <property type="entry name" value="Homing_endonuclease-like"/>
</dbReference>
<dbReference type="EMBL" id="VTOW01000001">
    <property type="protein sequence ID" value="NKE70736.1"/>
    <property type="molecule type" value="Genomic_DNA"/>
</dbReference>
<evidence type="ECO:0000313" key="2">
    <source>
        <dbReference type="Proteomes" id="UP000534783"/>
    </source>
</evidence>
<dbReference type="AlphaFoldDB" id="A0A7X6IAI1"/>